<evidence type="ECO:0000313" key="3">
    <source>
        <dbReference type="EMBL" id="MBZ0160119.1"/>
    </source>
</evidence>
<dbReference type="GO" id="GO:0004180">
    <property type="term" value="F:carboxypeptidase activity"/>
    <property type="evidence" value="ECO:0007669"/>
    <property type="project" value="UniProtKB-KW"/>
</dbReference>
<organism evidence="3 4">
    <name type="scientific">Candidatus Methylomirabilis tolerans</name>
    <dbReference type="NCBI Taxonomy" id="3123416"/>
    <lineage>
        <taxon>Bacteria</taxon>
        <taxon>Candidatus Methylomirabilota</taxon>
        <taxon>Candidatus Methylomirabilia</taxon>
        <taxon>Candidatus Methylomirabilales</taxon>
        <taxon>Candidatus Methylomirabilaceae</taxon>
        <taxon>Candidatus Methylomirabilis</taxon>
    </lineage>
</organism>
<comment type="caution">
    <text evidence="3">The sequence shown here is derived from an EMBL/GenBank/DDBJ whole genome shotgun (WGS) entry which is preliminary data.</text>
</comment>
<sequence length="266" mass="29037">MDSRTLSAQSRSKVTLILGALLLMSSIGVFVFAPATLPEYKQRILALASALLCGLSAHFLTGHIKVENKPIKATGGVAVFAVVLWWWLSPWAPVSVTDQLYRVRVTVLDQQQVPVEDARVWSSIGGEPKKVAGGWQLDIPAASTPKNGKLTIYASKETTFLVGQYDVQLEAEENPAITIQLKRDPSASIRGMILDSSGRGLAGVRVSIAGYEKETTITTATGNFTLSAHAAYEQQVLLHVEKERYTPENQWHPAGDEPVMIVLERE</sequence>
<dbReference type="Proteomes" id="UP001197609">
    <property type="component" value="Unassembled WGS sequence"/>
</dbReference>
<keyword evidence="1" id="KW-0472">Membrane</keyword>
<dbReference type="Gene3D" id="2.60.40.1120">
    <property type="entry name" value="Carboxypeptidase-like, regulatory domain"/>
    <property type="match status" value="1"/>
</dbReference>
<accession>A0AAJ1AHZ5</accession>
<dbReference type="AlphaFoldDB" id="A0AAJ1AHZ5"/>
<evidence type="ECO:0000313" key="4">
    <source>
        <dbReference type="Proteomes" id="UP001197609"/>
    </source>
</evidence>
<keyword evidence="3" id="KW-0645">Protease</keyword>
<gene>
    <name evidence="3" type="ORF">K8G79_08300</name>
</gene>
<proteinExistence type="predicted"/>
<feature type="transmembrane region" description="Helical" evidence="1">
    <location>
        <begin position="12"/>
        <end position="32"/>
    </location>
</feature>
<feature type="domain" description="Teneurin TTR-like" evidence="2">
    <location>
        <begin position="186"/>
        <end position="250"/>
    </location>
</feature>
<feature type="transmembrane region" description="Helical" evidence="1">
    <location>
        <begin position="71"/>
        <end position="88"/>
    </location>
</feature>
<dbReference type="SUPFAM" id="SSF49464">
    <property type="entry name" value="Carboxypeptidase regulatory domain-like"/>
    <property type="match status" value="1"/>
</dbReference>
<dbReference type="EMBL" id="JAIOIU010000102">
    <property type="protein sequence ID" value="MBZ0160119.1"/>
    <property type="molecule type" value="Genomic_DNA"/>
</dbReference>
<reference evidence="3 4" key="1">
    <citation type="journal article" date="2021" name="bioRxiv">
        <title>Unraveling nitrogen, sulfur and carbon metabolic pathways and microbial community transcriptional responses to substrate deprivation and toxicity stresses in a bioreactor mimicking anoxic brackish coastal sediment conditions.</title>
        <authorList>
            <person name="Martins P.D."/>
            <person name="Echeveste M.J."/>
            <person name="Arshad A."/>
            <person name="Kurth J."/>
            <person name="Ouboter H."/>
            <person name="Jetten M.S.M."/>
            <person name="Welte C.U."/>
        </authorList>
    </citation>
    <scope>NUCLEOTIDE SEQUENCE [LARGE SCALE GENOMIC DNA]</scope>
    <source>
        <strain evidence="3">MAG_38</strain>
    </source>
</reference>
<protein>
    <submittedName>
        <fullName evidence="3">Carboxypeptidase-like regulatory domain-containing protein</fullName>
    </submittedName>
</protein>
<evidence type="ECO:0000259" key="2">
    <source>
        <dbReference type="Pfam" id="PF25020"/>
    </source>
</evidence>
<keyword evidence="1" id="KW-0812">Transmembrane</keyword>
<keyword evidence="1" id="KW-1133">Transmembrane helix</keyword>
<name>A0AAJ1AHZ5_9BACT</name>
<dbReference type="InterPro" id="IPR008969">
    <property type="entry name" value="CarboxyPept-like_regulatory"/>
</dbReference>
<keyword evidence="3" id="KW-0121">Carboxypeptidase</keyword>
<feature type="transmembrane region" description="Helical" evidence="1">
    <location>
        <begin position="44"/>
        <end position="64"/>
    </location>
</feature>
<dbReference type="Pfam" id="PF25020">
    <property type="entry name" value="TTR_TEN1-4"/>
    <property type="match status" value="1"/>
</dbReference>
<dbReference type="InterPro" id="IPR056820">
    <property type="entry name" value="TEN_TTR-like"/>
</dbReference>
<evidence type="ECO:0000256" key="1">
    <source>
        <dbReference type="SAM" id="Phobius"/>
    </source>
</evidence>
<keyword evidence="3" id="KW-0378">Hydrolase</keyword>